<dbReference type="PANTHER" id="PTHR31384">
    <property type="entry name" value="AUXIN RESPONSE FACTOR 4-RELATED"/>
    <property type="match status" value="1"/>
</dbReference>
<evidence type="ECO:0000256" key="7">
    <source>
        <dbReference type="ARBA" id="ARBA00023294"/>
    </source>
</evidence>
<reference evidence="9 11" key="1">
    <citation type="journal article" date="2017" name="Nature">
        <title>The sunflower genome provides insights into oil metabolism, flowering and Asterid evolution.</title>
        <authorList>
            <person name="Badouin H."/>
            <person name="Gouzy J."/>
            <person name="Grassa C.J."/>
            <person name="Murat F."/>
            <person name="Staton S.E."/>
            <person name="Cottret L."/>
            <person name="Lelandais-Briere C."/>
            <person name="Owens G.L."/>
            <person name="Carrere S."/>
            <person name="Mayjonade B."/>
            <person name="Legrand L."/>
            <person name="Gill N."/>
            <person name="Kane N.C."/>
            <person name="Bowers J.E."/>
            <person name="Hubner S."/>
            <person name="Bellec A."/>
            <person name="Berard A."/>
            <person name="Berges H."/>
            <person name="Blanchet N."/>
            <person name="Boniface M.C."/>
            <person name="Brunel D."/>
            <person name="Catrice O."/>
            <person name="Chaidir N."/>
            <person name="Claudel C."/>
            <person name="Donnadieu C."/>
            <person name="Faraut T."/>
            <person name="Fievet G."/>
            <person name="Helmstetter N."/>
            <person name="King M."/>
            <person name="Knapp S.J."/>
            <person name="Lai Z."/>
            <person name="Le Paslier M.C."/>
            <person name="Lippi Y."/>
            <person name="Lorenzon L."/>
            <person name="Mandel J.R."/>
            <person name="Marage G."/>
            <person name="Marchand G."/>
            <person name="Marquand E."/>
            <person name="Bret-Mestries E."/>
            <person name="Morien E."/>
            <person name="Nambeesan S."/>
            <person name="Nguyen T."/>
            <person name="Pegot-Espagnet P."/>
            <person name="Pouilly N."/>
            <person name="Raftis F."/>
            <person name="Sallet E."/>
            <person name="Schiex T."/>
            <person name="Thomas J."/>
            <person name="Vandecasteele C."/>
            <person name="Vares D."/>
            <person name="Vear F."/>
            <person name="Vautrin S."/>
            <person name="Crespi M."/>
            <person name="Mangin B."/>
            <person name="Burke J.M."/>
            <person name="Salse J."/>
            <person name="Munos S."/>
            <person name="Vincourt P."/>
            <person name="Rieseberg L.H."/>
            <person name="Langlade N.B."/>
        </authorList>
    </citation>
    <scope>NUCLEOTIDE SEQUENCE [LARGE SCALE GENOMIC DNA]</scope>
    <source>
        <strain evidence="11">cv. SF193</strain>
        <tissue evidence="9">Leaves</tissue>
    </source>
</reference>
<reference evidence="9" key="3">
    <citation type="submission" date="2020-06" db="EMBL/GenBank/DDBJ databases">
        <title>Helianthus annuus Genome sequencing and assembly Release 2.</title>
        <authorList>
            <person name="Gouzy J."/>
            <person name="Langlade N."/>
            <person name="Munos S."/>
        </authorList>
    </citation>
    <scope>NUCLEOTIDE SEQUENCE</scope>
    <source>
        <tissue evidence="9">Leaves</tissue>
    </source>
</reference>
<gene>
    <name evidence="10" type="ORF">HannXRQ_Chr08g0213951</name>
    <name evidence="9" type="ORF">HanXRQr2_Chr11g0492781</name>
</gene>
<evidence type="ECO:0000259" key="8">
    <source>
        <dbReference type="Pfam" id="PF06507"/>
    </source>
</evidence>
<keyword evidence="3" id="KW-0805">Transcription regulation</keyword>
<dbReference type="STRING" id="4232.A0A251U3G0"/>
<evidence type="ECO:0000256" key="4">
    <source>
        <dbReference type="ARBA" id="ARBA00023125"/>
    </source>
</evidence>
<dbReference type="Gramene" id="mRNA:HanXRQr2_Chr11g0492781">
    <property type="protein sequence ID" value="mRNA:HanXRQr2_Chr11g0492781"/>
    <property type="gene ID" value="HanXRQr2_Chr11g0492781"/>
</dbReference>
<dbReference type="GO" id="GO:0005634">
    <property type="term" value="C:nucleus"/>
    <property type="evidence" value="ECO:0007669"/>
    <property type="project" value="UniProtKB-SubCell"/>
</dbReference>
<accession>A0A251U3G0</accession>
<feature type="domain" description="Auxin response factor" evidence="8">
    <location>
        <begin position="1"/>
        <end position="63"/>
    </location>
</feature>
<sequence length="72" mass="8501">MRFKMGFEGEGSPERRFTGTIIGIEDISPQWEDSKWCSLKVYWDEPASITRPERISNLQIRVVQVFFVVDKY</sequence>
<dbReference type="InterPro" id="IPR044835">
    <property type="entry name" value="ARF_plant"/>
</dbReference>
<evidence type="ECO:0000256" key="1">
    <source>
        <dbReference type="ARBA" id="ARBA00004123"/>
    </source>
</evidence>
<dbReference type="GO" id="GO:0009734">
    <property type="term" value="P:auxin-activated signaling pathway"/>
    <property type="evidence" value="ECO:0007669"/>
    <property type="project" value="UniProtKB-KW"/>
</dbReference>
<evidence type="ECO:0000256" key="2">
    <source>
        <dbReference type="ARBA" id="ARBA00007853"/>
    </source>
</evidence>
<evidence type="ECO:0000313" key="11">
    <source>
        <dbReference type="Proteomes" id="UP000215914"/>
    </source>
</evidence>
<dbReference type="Pfam" id="PF06507">
    <property type="entry name" value="ARF_AD"/>
    <property type="match status" value="1"/>
</dbReference>
<dbReference type="InterPro" id="IPR010525">
    <property type="entry name" value="ARF_dom"/>
</dbReference>
<dbReference type="EMBL" id="MNCJ02000326">
    <property type="protein sequence ID" value="KAF5782197.1"/>
    <property type="molecule type" value="Genomic_DNA"/>
</dbReference>
<comment type="subcellular location">
    <subcellularLocation>
        <location evidence="1">Nucleus</location>
    </subcellularLocation>
</comment>
<dbReference type="GO" id="GO:0006355">
    <property type="term" value="P:regulation of DNA-templated transcription"/>
    <property type="evidence" value="ECO:0007669"/>
    <property type="project" value="InterPro"/>
</dbReference>
<protein>
    <submittedName>
        <fullName evidence="9 10">Auxin response factor</fullName>
    </submittedName>
</protein>
<keyword evidence="6" id="KW-0539">Nucleus</keyword>
<keyword evidence="5" id="KW-0804">Transcription</keyword>
<dbReference type="GO" id="GO:0003677">
    <property type="term" value="F:DNA binding"/>
    <property type="evidence" value="ECO:0007669"/>
    <property type="project" value="UniProtKB-KW"/>
</dbReference>
<dbReference type="EMBL" id="CM007897">
    <property type="protein sequence ID" value="OTG17599.1"/>
    <property type="molecule type" value="Genomic_DNA"/>
</dbReference>
<reference evidence="10" key="2">
    <citation type="submission" date="2017-02" db="EMBL/GenBank/DDBJ databases">
        <title>Sunflower complete genome.</title>
        <authorList>
            <person name="Langlade N."/>
            <person name="Munos S."/>
        </authorList>
    </citation>
    <scope>NUCLEOTIDE SEQUENCE [LARGE SCALE GENOMIC DNA]</scope>
    <source>
        <tissue evidence="10">Leaves</tissue>
    </source>
</reference>
<dbReference type="PANTHER" id="PTHR31384:SF1">
    <property type="entry name" value="AUXIN RESPONSE FACTOR 9"/>
    <property type="match status" value="1"/>
</dbReference>
<dbReference type="Proteomes" id="UP000215914">
    <property type="component" value="Chromosome 8"/>
</dbReference>
<evidence type="ECO:0000256" key="3">
    <source>
        <dbReference type="ARBA" id="ARBA00023015"/>
    </source>
</evidence>
<comment type="similarity">
    <text evidence="2">Belongs to the ARF family.</text>
</comment>
<dbReference type="InParanoid" id="A0A251U3G0"/>
<keyword evidence="11" id="KW-1185">Reference proteome</keyword>
<name>A0A251U3G0_HELAN</name>
<dbReference type="FunFam" id="2.30.30.1040:FF:000001">
    <property type="entry name" value="Auxin response factor"/>
    <property type="match status" value="1"/>
</dbReference>
<evidence type="ECO:0000313" key="9">
    <source>
        <dbReference type="EMBL" id="KAF5782197.1"/>
    </source>
</evidence>
<proteinExistence type="inferred from homology"/>
<keyword evidence="7" id="KW-0927">Auxin signaling pathway</keyword>
<evidence type="ECO:0000313" key="10">
    <source>
        <dbReference type="EMBL" id="OTG17599.1"/>
    </source>
</evidence>
<dbReference type="Gene3D" id="2.30.30.1040">
    <property type="match status" value="1"/>
</dbReference>
<organism evidence="10 11">
    <name type="scientific">Helianthus annuus</name>
    <name type="common">Common sunflower</name>
    <dbReference type="NCBI Taxonomy" id="4232"/>
    <lineage>
        <taxon>Eukaryota</taxon>
        <taxon>Viridiplantae</taxon>
        <taxon>Streptophyta</taxon>
        <taxon>Embryophyta</taxon>
        <taxon>Tracheophyta</taxon>
        <taxon>Spermatophyta</taxon>
        <taxon>Magnoliopsida</taxon>
        <taxon>eudicotyledons</taxon>
        <taxon>Gunneridae</taxon>
        <taxon>Pentapetalae</taxon>
        <taxon>asterids</taxon>
        <taxon>campanulids</taxon>
        <taxon>Asterales</taxon>
        <taxon>Asteraceae</taxon>
        <taxon>Asteroideae</taxon>
        <taxon>Heliantheae alliance</taxon>
        <taxon>Heliantheae</taxon>
        <taxon>Helianthus</taxon>
    </lineage>
</organism>
<evidence type="ECO:0000256" key="5">
    <source>
        <dbReference type="ARBA" id="ARBA00023163"/>
    </source>
</evidence>
<keyword evidence="4" id="KW-0238">DNA-binding</keyword>
<evidence type="ECO:0000256" key="6">
    <source>
        <dbReference type="ARBA" id="ARBA00023242"/>
    </source>
</evidence>
<dbReference type="AlphaFoldDB" id="A0A251U3G0"/>